<dbReference type="EMBL" id="CCRF01000050">
    <property type="protein sequence ID" value="CEE01579.1"/>
    <property type="molecule type" value="Genomic_DNA"/>
</dbReference>
<evidence type="ECO:0000313" key="4">
    <source>
        <dbReference type="Proteomes" id="UP000032076"/>
    </source>
</evidence>
<evidence type="ECO:0000313" key="2">
    <source>
        <dbReference type="EMBL" id="CEE01579.1"/>
    </source>
</evidence>
<dbReference type="OrthoDB" id="2931006at2"/>
<keyword evidence="1" id="KW-0812">Transmembrane</keyword>
<keyword evidence="1" id="KW-0472">Membrane</keyword>
<reference evidence="2 5" key="1">
    <citation type="submission" date="2014-07" db="EMBL/GenBank/DDBJ databases">
        <authorList>
            <person name="Wibberg Daniel"/>
        </authorList>
    </citation>
    <scope>NUCLEOTIDE SEQUENCE [LARGE SCALE GENOMIC DNA]</scope>
</reference>
<dbReference type="RefSeq" id="WP_034770069.1">
    <property type="nucleotide sequence ID" value="NZ_CCRF01000050.1"/>
</dbReference>
<accession>A0A090KS88</accession>
<dbReference type="AlphaFoldDB" id="A0A090KS88"/>
<dbReference type="PATRIC" id="fig|35841.7.peg.3498"/>
<sequence length="95" mass="11363">MIEMLTETYQDLFIYSSYVFVLLYLLIFIYKQWSQIHTSQYPLKNIDTFLVIGDPNLTNQAINRLDIFLLWLPKTIRRKESSSADEPDGLFFLQY</sequence>
<name>A0A090KS88_9BACI</name>
<dbReference type="Proteomes" id="UP000040576">
    <property type="component" value="Unassembled WGS sequence"/>
</dbReference>
<proteinExistence type="predicted"/>
<protein>
    <submittedName>
        <fullName evidence="2">Putative membrane protein</fullName>
    </submittedName>
</protein>
<evidence type="ECO:0000313" key="5">
    <source>
        <dbReference type="Proteomes" id="UP000040576"/>
    </source>
</evidence>
<reference evidence="3 4" key="2">
    <citation type="submission" date="2015-01" db="EMBL/GenBank/DDBJ databases">
        <title>Draft Genome Sequences of Four Bacillus thermoamylovorans Strains, Isolated From Food Products.</title>
        <authorList>
            <person name="Krawcyk A.O."/>
            <person name="Berendsen E.M."/>
            <person name="Eijlander R.T."/>
            <person name="de Jong A."/>
            <person name="Wells-Bennik M."/>
            <person name="Kuipers O.P."/>
        </authorList>
    </citation>
    <scope>NUCLEOTIDE SEQUENCE [LARGE SCALE GENOMIC DNA]</scope>
    <source>
        <strain evidence="3 4">B4167</strain>
    </source>
</reference>
<evidence type="ECO:0000256" key="1">
    <source>
        <dbReference type="SAM" id="Phobius"/>
    </source>
</evidence>
<dbReference type="EMBL" id="JXLU01000010">
    <property type="protein sequence ID" value="KIO74154.1"/>
    <property type="molecule type" value="Genomic_DNA"/>
</dbReference>
<keyword evidence="1" id="KW-1133">Transmembrane helix</keyword>
<organism evidence="2 5">
    <name type="scientific">Caldibacillus thermoamylovorans</name>
    <dbReference type="NCBI Taxonomy" id="35841"/>
    <lineage>
        <taxon>Bacteria</taxon>
        <taxon>Bacillati</taxon>
        <taxon>Bacillota</taxon>
        <taxon>Bacilli</taxon>
        <taxon>Bacillales</taxon>
        <taxon>Bacillaceae</taxon>
        <taxon>Caldibacillus</taxon>
    </lineage>
</organism>
<gene>
    <name evidence="3" type="ORF">B4167_0431</name>
    <name evidence="2" type="ORF">BT1A1_1752</name>
</gene>
<dbReference type="Proteomes" id="UP000032076">
    <property type="component" value="Unassembled WGS sequence"/>
</dbReference>
<keyword evidence="5" id="KW-1185">Reference proteome</keyword>
<evidence type="ECO:0000313" key="3">
    <source>
        <dbReference type="EMBL" id="KIO74154.1"/>
    </source>
</evidence>
<feature type="transmembrane region" description="Helical" evidence="1">
    <location>
        <begin position="12"/>
        <end position="30"/>
    </location>
</feature>